<dbReference type="eggNOG" id="KOG3437">
    <property type="taxonomic scope" value="Eukaryota"/>
</dbReference>
<dbReference type="GeneID" id="17301184"/>
<dbReference type="GO" id="GO:0005929">
    <property type="term" value="C:cilium"/>
    <property type="evidence" value="ECO:0007669"/>
    <property type="project" value="TreeGrafter"/>
</dbReference>
<reference evidence="2" key="3">
    <citation type="submission" date="2015-06" db="UniProtKB">
        <authorList>
            <consortium name="EnsemblProtists"/>
        </authorList>
    </citation>
    <scope>IDENTIFICATION</scope>
</reference>
<organism evidence="1">
    <name type="scientific">Guillardia theta (strain CCMP2712)</name>
    <name type="common">Cryptophyte</name>
    <dbReference type="NCBI Taxonomy" id="905079"/>
    <lineage>
        <taxon>Eukaryota</taxon>
        <taxon>Cryptophyceae</taxon>
        <taxon>Pyrenomonadales</taxon>
        <taxon>Geminigeraceae</taxon>
        <taxon>Guillardia</taxon>
    </lineage>
</organism>
<dbReference type="GO" id="GO:0042073">
    <property type="term" value="P:intraciliary transport"/>
    <property type="evidence" value="ECO:0007669"/>
    <property type="project" value="InterPro"/>
</dbReference>
<dbReference type="HOGENOM" id="CLU_132151_0_0_1"/>
<dbReference type="KEGG" id="gtt:GUITHDRAFT_95055"/>
<name>L1J7P4_GUITC</name>
<dbReference type="EMBL" id="JH993004">
    <property type="protein sequence ID" value="EKX44551.1"/>
    <property type="molecule type" value="Genomic_DNA"/>
</dbReference>
<reference evidence="1 3" key="1">
    <citation type="journal article" date="2012" name="Nature">
        <title>Algal genomes reveal evolutionary mosaicism and the fate of nucleomorphs.</title>
        <authorList>
            <consortium name="DOE Joint Genome Institute"/>
            <person name="Curtis B.A."/>
            <person name="Tanifuji G."/>
            <person name="Burki F."/>
            <person name="Gruber A."/>
            <person name="Irimia M."/>
            <person name="Maruyama S."/>
            <person name="Arias M.C."/>
            <person name="Ball S.G."/>
            <person name="Gile G.H."/>
            <person name="Hirakawa Y."/>
            <person name="Hopkins J.F."/>
            <person name="Kuo A."/>
            <person name="Rensing S.A."/>
            <person name="Schmutz J."/>
            <person name="Symeonidi A."/>
            <person name="Elias M."/>
            <person name="Eveleigh R.J."/>
            <person name="Herman E.K."/>
            <person name="Klute M.J."/>
            <person name="Nakayama T."/>
            <person name="Obornik M."/>
            <person name="Reyes-Prieto A."/>
            <person name="Armbrust E.V."/>
            <person name="Aves S.J."/>
            <person name="Beiko R.G."/>
            <person name="Coutinho P."/>
            <person name="Dacks J.B."/>
            <person name="Durnford D.G."/>
            <person name="Fast N.M."/>
            <person name="Green B.R."/>
            <person name="Grisdale C.J."/>
            <person name="Hempel F."/>
            <person name="Henrissat B."/>
            <person name="Hoppner M.P."/>
            <person name="Ishida K."/>
            <person name="Kim E."/>
            <person name="Koreny L."/>
            <person name="Kroth P.G."/>
            <person name="Liu Y."/>
            <person name="Malik S.B."/>
            <person name="Maier U.G."/>
            <person name="McRose D."/>
            <person name="Mock T."/>
            <person name="Neilson J.A."/>
            <person name="Onodera N.T."/>
            <person name="Poole A.M."/>
            <person name="Pritham E.J."/>
            <person name="Richards T.A."/>
            <person name="Rocap G."/>
            <person name="Roy S.W."/>
            <person name="Sarai C."/>
            <person name="Schaack S."/>
            <person name="Shirato S."/>
            <person name="Slamovits C.H."/>
            <person name="Spencer D.F."/>
            <person name="Suzuki S."/>
            <person name="Worden A.Z."/>
            <person name="Zauner S."/>
            <person name="Barry K."/>
            <person name="Bell C."/>
            <person name="Bharti A.K."/>
            <person name="Crow J.A."/>
            <person name="Grimwood J."/>
            <person name="Kramer R."/>
            <person name="Lindquist E."/>
            <person name="Lucas S."/>
            <person name="Salamov A."/>
            <person name="McFadden G.I."/>
            <person name="Lane C.E."/>
            <person name="Keeling P.J."/>
            <person name="Gray M.W."/>
            <person name="Grigoriev I.V."/>
            <person name="Archibald J.M."/>
        </authorList>
    </citation>
    <scope>NUCLEOTIDE SEQUENCE</scope>
    <source>
        <strain evidence="1 3">CCMP2712</strain>
    </source>
</reference>
<protein>
    <recommendedName>
        <fullName evidence="4">F5/8 type C domain-containing protein</fullName>
    </recommendedName>
</protein>
<evidence type="ECO:0008006" key="4">
    <source>
        <dbReference type="Google" id="ProtNLM"/>
    </source>
</evidence>
<keyword evidence="3" id="KW-1185">Reference proteome</keyword>
<evidence type="ECO:0000313" key="1">
    <source>
        <dbReference type="EMBL" id="EKX44551.1"/>
    </source>
</evidence>
<evidence type="ECO:0000313" key="3">
    <source>
        <dbReference type="Proteomes" id="UP000011087"/>
    </source>
</evidence>
<dbReference type="Gene3D" id="2.60.120.260">
    <property type="entry name" value="Galactose-binding domain-like"/>
    <property type="match status" value="1"/>
</dbReference>
<gene>
    <name evidence="1" type="ORF">GUITHDRAFT_95055</name>
</gene>
<dbReference type="OMA" id="MWTRNAK"/>
<dbReference type="PANTHER" id="PTHR33906">
    <property type="entry name" value="INTRAFLAGELLAR TRANSPORT PROTEIN 25 HOMOLOG"/>
    <property type="match status" value="1"/>
</dbReference>
<reference evidence="3" key="2">
    <citation type="submission" date="2012-11" db="EMBL/GenBank/DDBJ databases">
        <authorList>
            <person name="Kuo A."/>
            <person name="Curtis B.A."/>
            <person name="Tanifuji G."/>
            <person name="Burki F."/>
            <person name="Gruber A."/>
            <person name="Irimia M."/>
            <person name="Maruyama S."/>
            <person name="Arias M.C."/>
            <person name="Ball S.G."/>
            <person name="Gile G.H."/>
            <person name="Hirakawa Y."/>
            <person name="Hopkins J.F."/>
            <person name="Rensing S.A."/>
            <person name="Schmutz J."/>
            <person name="Symeonidi A."/>
            <person name="Elias M."/>
            <person name="Eveleigh R.J."/>
            <person name="Herman E.K."/>
            <person name="Klute M.J."/>
            <person name="Nakayama T."/>
            <person name="Obornik M."/>
            <person name="Reyes-Prieto A."/>
            <person name="Armbrust E.V."/>
            <person name="Aves S.J."/>
            <person name="Beiko R.G."/>
            <person name="Coutinho P."/>
            <person name="Dacks J.B."/>
            <person name="Durnford D.G."/>
            <person name="Fast N.M."/>
            <person name="Green B.R."/>
            <person name="Grisdale C."/>
            <person name="Hempe F."/>
            <person name="Henrissat B."/>
            <person name="Hoppner M.P."/>
            <person name="Ishida K.-I."/>
            <person name="Kim E."/>
            <person name="Koreny L."/>
            <person name="Kroth P.G."/>
            <person name="Liu Y."/>
            <person name="Malik S.-B."/>
            <person name="Maier U.G."/>
            <person name="McRose D."/>
            <person name="Mock T."/>
            <person name="Neilson J.A."/>
            <person name="Onodera N.T."/>
            <person name="Poole A.M."/>
            <person name="Pritham E.J."/>
            <person name="Richards T.A."/>
            <person name="Rocap G."/>
            <person name="Roy S.W."/>
            <person name="Sarai C."/>
            <person name="Schaack S."/>
            <person name="Shirato S."/>
            <person name="Slamovits C.H."/>
            <person name="Spencer D.F."/>
            <person name="Suzuki S."/>
            <person name="Worden A.Z."/>
            <person name="Zauner S."/>
            <person name="Barry K."/>
            <person name="Bell C."/>
            <person name="Bharti A.K."/>
            <person name="Crow J.A."/>
            <person name="Grimwood J."/>
            <person name="Kramer R."/>
            <person name="Lindquist E."/>
            <person name="Lucas S."/>
            <person name="Salamov A."/>
            <person name="McFadden G.I."/>
            <person name="Lane C.E."/>
            <person name="Keeling P.J."/>
            <person name="Gray M.W."/>
            <person name="Grigoriev I.V."/>
            <person name="Archibald J.M."/>
        </authorList>
    </citation>
    <scope>NUCLEOTIDE SEQUENCE</scope>
    <source>
        <strain evidence="3">CCMP2712</strain>
    </source>
</reference>
<dbReference type="PANTHER" id="PTHR33906:SF1">
    <property type="entry name" value="INTRAFLAGELLAR TRANSPORT PROTEIN 25 HOMOLOG"/>
    <property type="match status" value="1"/>
</dbReference>
<proteinExistence type="predicted"/>
<dbReference type="SUPFAM" id="SSF49785">
    <property type="entry name" value="Galactose-binding domain-like"/>
    <property type="match status" value="1"/>
</dbReference>
<dbReference type="EnsemblProtists" id="EKX44551">
    <property type="protein sequence ID" value="EKX44551"/>
    <property type="gene ID" value="GUITHDRAFT_95055"/>
</dbReference>
<dbReference type="OrthoDB" id="271080at2759"/>
<evidence type="ECO:0000313" key="2">
    <source>
        <dbReference type="EnsemblProtists" id="EKX44551"/>
    </source>
</evidence>
<dbReference type="RefSeq" id="XP_005831531.1">
    <property type="nucleotide sequence ID" value="XM_005831474.1"/>
</dbReference>
<dbReference type="PaxDb" id="55529-EKX44551"/>
<dbReference type="InterPro" id="IPR008979">
    <property type="entry name" value="Galactose-bd-like_sf"/>
</dbReference>
<dbReference type="GO" id="GO:0030992">
    <property type="term" value="C:intraciliary transport particle B"/>
    <property type="evidence" value="ECO:0007669"/>
    <property type="project" value="InterPro"/>
</dbReference>
<dbReference type="AlphaFoldDB" id="L1J7P4"/>
<dbReference type="InterPro" id="IPR033558">
    <property type="entry name" value="IFT25"/>
</dbReference>
<dbReference type="Proteomes" id="UP000011087">
    <property type="component" value="Unassembled WGS sequence"/>
</dbReference>
<sequence>MADFGLASNGTTVMFSSCVDDRYPPENIIDGNDSTFWITTGLYPQQFILQFDGDIKIDRIKTITTDVRKLKLERCTEKAPTSFEEIHQVELAHKGGRVQVESSQISGSPTASFLRVTIESGWDDFAAVRRFTIEGSKA</sequence>
<accession>L1J7P4</accession>
<dbReference type="STRING" id="905079.L1J7P4"/>